<name>A0A0A9F6J0_ARUDO</name>
<accession>A0A0A9F6J0</accession>
<evidence type="ECO:0000313" key="2">
    <source>
        <dbReference type="EMBL" id="JAE06834.1"/>
    </source>
</evidence>
<keyword evidence="1" id="KW-1133">Transmembrane helix</keyword>
<evidence type="ECO:0000256" key="1">
    <source>
        <dbReference type="SAM" id="Phobius"/>
    </source>
</evidence>
<feature type="transmembrane region" description="Helical" evidence="1">
    <location>
        <begin position="70"/>
        <end position="87"/>
    </location>
</feature>
<dbReference type="EMBL" id="GBRH01191062">
    <property type="protein sequence ID" value="JAE06834.1"/>
    <property type="molecule type" value="Transcribed_RNA"/>
</dbReference>
<organism evidence="2">
    <name type="scientific">Arundo donax</name>
    <name type="common">Giant reed</name>
    <name type="synonym">Donax arundinaceus</name>
    <dbReference type="NCBI Taxonomy" id="35708"/>
    <lineage>
        <taxon>Eukaryota</taxon>
        <taxon>Viridiplantae</taxon>
        <taxon>Streptophyta</taxon>
        <taxon>Embryophyta</taxon>
        <taxon>Tracheophyta</taxon>
        <taxon>Spermatophyta</taxon>
        <taxon>Magnoliopsida</taxon>
        <taxon>Liliopsida</taxon>
        <taxon>Poales</taxon>
        <taxon>Poaceae</taxon>
        <taxon>PACMAD clade</taxon>
        <taxon>Arundinoideae</taxon>
        <taxon>Arundineae</taxon>
        <taxon>Arundo</taxon>
    </lineage>
</organism>
<keyword evidence="1" id="KW-0812">Transmembrane</keyword>
<keyword evidence="1" id="KW-0472">Membrane</keyword>
<reference evidence="2" key="2">
    <citation type="journal article" date="2015" name="Data Brief">
        <title>Shoot transcriptome of the giant reed, Arundo donax.</title>
        <authorList>
            <person name="Barrero R.A."/>
            <person name="Guerrero F.D."/>
            <person name="Moolhuijzen P."/>
            <person name="Goolsby J.A."/>
            <person name="Tidwell J."/>
            <person name="Bellgard S.E."/>
            <person name="Bellgard M.I."/>
        </authorList>
    </citation>
    <scope>NUCLEOTIDE SEQUENCE</scope>
    <source>
        <tissue evidence="2">Shoot tissue taken approximately 20 cm above the soil surface</tissue>
    </source>
</reference>
<proteinExistence type="predicted"/>
<protein>
    <submittedName>
        <fullName evidence="2">Uncharacterized protein</fullName>
    </submittedName>
</protein>
<sequence length="88" mass="10276">MGWSTSNAFDVKRAQHQTHSLLYSLDLKKLNRYNNIANQQIPKALYHCKYYSVGKYHWCIIDMWTQGQFSASYAIVFSYLGIFAMVLS</sequence>
<reference evidence="2" key="1">
    <citation type="submission" date="2014-09" db="EMBL/GenBank/DDBJ databases">
        <authorList>
            <person name="Magalhaes I.L.F."/>
            <person name="Oliveira U."/>
            <person name="Santos F.R."/>
            <person name="Vidigal T.H.D.A."/>
            <person name="Brescovit A.D."/>
            <person name="Santos A.J."/>
        </authorList>
    </citation>
    <scope>NUCLEOTIDE SEQUENCE</scope>
    <source>
        <tissue evidence="2">Shoot tissue taken approximately 20 cm above the soil surface</tissue>
    </source>
</reference>
<dbReference type="AlphaFoldDB" id="A0A0A9F6J0"/>